<dbReference type="InterPro" id="IPR051962">
    <property type="entry name" value="Cuticlin"/>
</dbReference>
<proteinExistence type="predicted"/>
<dbReference type="Pfam" id="PF25301">
    <property type="entry name" value="CUT_C"/>
    <property type="match status" value="1"/>
</dbReference>
<evidence type="ECO:0000256" key="7">
    <source>
        <dbReference type="ARBA" id="ARBA00023136"/>
    </source>
</evidence>
<dbReference type="PANTHER" id="PTHR22907">
    <property type="entry name" value="GH04558P"/>
    <property type="match status" value="1"/>
</dbReference>
<dbReference type="SMART" id="SM00241">
    <property type="entry name" value="ZP"/>
    <property type="match status" value="1"/>
</dbReference>
<dbReference type="Pfam" id="PF25057">
    <property type="entry name" value="CUT_N"/>
    <property type="match status" value="1"/>
</dbReference>
<evidence type="ECO:0000313" key="9">
    <source>
        <dbReference type="EnsemblMetazoa" id="CJA11053.1"/>
    </source>
</evidence>
<name>A0A8R1HZE3_CAEJA</name>
<keyword evidence="6" id="KW-1133">Transmembrane helix</keyword>
<evidence type="ECO:0000313" key="10">
    <source>
        <dbReference type="Proteomes" id="UP000005237"/>
    </source>
</evidence>
<evidence type="ECO:0000259" key="8">
    <source>
        <dbReference type="PROSITE" id="PS51034"/>
    </source>
</evidence>
<organism evidence="9 10">
    <name type="scientific">Caenorhabditis japonica</name>
    <dbReference type="NCBI Taxonomy" id="281687"/>
    <lineage>
        <taxon>Eukaryota</taxon>
        <taxon>Metazoa</taxon>
        <taxon>Ecdysozoa</taxon>
        <taxon>Nematoda</taxon>
        <taxon>Chromadorea</taxon>
        <taxon>Rhabditida</taxon>
        <taxon>Rhabditina</taxon>
        <taxon>Rhabditomorpha</taxon>
        <taxon>Rhabditoidea</taxon>
        <taxon>Rhabditidae</taxon>
        <taxon>Peloderinae</taxon>
        <taxon>Caenorhabditis</taxon>
    </lineage>
</organism>
<dbReference type="Proteomes" id="UP000005237">
    <property type="component" value="Unassembled WGS sequence"/>
</dbReference>
<keyword evidence="2" id="KW-0193">Cuticle</keyword>
<dbReference type="EnsemblMetazoa" id="CJA11053.1">
    <property type="protein sequence ID" value="CJA11053.1"/>
    <property type="gene ID" value="WBGene00130257"/>
</dbReference>
<dbReference type="PROSITE" id="PS51034">
    <property type="entry name" value="ZP_2"/>
    <property type="match status" value="1"/>
</dbReference>
<keyword evidence="7" id="KW-0472">Membrane</keyword>
<dbReference type="InterPro" id="IPR057475">
    <property type="entry name" value="CUT_C"/>
</dbReference>
<protein>
    <submittedName>
        <fullName evidence="9">ZP domain-containing protein</fullName>
    </submittedName>
</protein>
<dbReference type="GO" id="GO:0005886">
    <property type="term" value="C:plasma membrane"/>
    <property type="evidence" value="ECO:0007669"/>
    <property type="project" value="UniProtKB-SubCell"/>
</dbReference>
<feature type="domain" description="ZP" evidence="8">
    <location>
        <begin position="12"/>
        <end position="252"/>
    </location>
</feature>
<evidence type="ECO:0000256" key="5">
    <source>
        <dbReference type="ARBA" id="ARBA00022729"/>
    </source>
</evidence>
<keyword evidence="5" id="KW-0732">Signal</keyword>
<evidence type="ECO:0000256" key="6">
    <source>
        <dbReference type="ARBA" id="ARBA00022989"/>
    </source>
</evidence>
<comment type="subcellular location">
    <subcellularLocation>
        <location evidence="1">Cell membrane</location>
        <topology evidence="1">Single-pass type I membrane protein</topology>
    </subcellularLocation>
</comment>
<reference evidence="9" key="2">
    <citation type="submission" date="2022-06" db="UniProtKB">
        <authorList>
            <consortium name="EnsemblMetazoa"/>
        </authorList>
    </citation>
    <scope>IDENTIFICATION</scope>
    <source>
        <strain evidence="9">DF5081</strain>
    </source>
</reference>
<keyword evidence="3" id="KW-1003">Cell membrane</keyword>
<evidence type="ECO:0000256" key="3">
    <source>
        <dbReference type="ARBA" id="ARBA00022475"/>
    </source>
</evidence>
<keyword evidence="10" id="KW-1185">Reference proteome</keyword>
<reference evidence="10" key="1">
    <citation type="submission" date="2010-08" db="EMBL/GenBank/DDBJ databases">
        <authorList>
            <consortium name="Caenorhabditis japonica Sequencing Consortium"/>
            <person name="Wilson R.K."/>
        </authorList>
    </citation>
    <scope>NUCLEOTIDE SEQUENCE [LARGE SCALE GENOMIC DNA]</scope>
    <source>
        <strain evidence="10">DF5081</strain>
    </source>
</reference>
<dbReference type="InterPro" id="IPR056953">
    <property type="entry name" value="CUT_N"/>
</dbReference>
<evidence type="ECO:0000256" key="2">
    <source>
        <dbReference type="ARBA" id="ARBA00022460"/>
    </source>
</evidence>
<dbReference type="AlphaFoldDB" id="A0A8R1HZE3"/>
<dbReference type="InterPro" id="IPR001507">
    <property type="entry name" value="ZP_dom"/>
</dbReference>
<evidence type="ECO:0000256" key="1">
    <source>
        <dbReference type="ARBA" id="ARBA00004251"/>
    </source>
</evidence>
<accession>A0A8R1HZE3</accession>
<sequence length="252" mass="28137">MRQVETIFEGWGAVPTKFNFVLSTLHKHSFAGRVFVLGHSQDKDCVSRETGRRTTSITVPRDKCGVETVYHGNGAGYTSSVNIVISFHDKFLTKVDKAYNITCLFAPTGDVVSYALTVQPSLLNNIQVLADQPTCEYEVLDVSTRRAAEVVHVNTPLEHMWTCDGANLDLFCMRVHDCVINEGKSRRRSKIIDSEGCSLDTARLPQLQYNNNKLAARVVSKAFRFGDDVAVEFECNVRLDLRNGTSCPRPKC</sequence>
<dbReference type="GO" id="GO:0042302">
    <property type="term" value="F:structural constituent of cuticle"/>
    <property type="evidence" value="ECO:0007669"/>
    <property type="project" value="UniProtKB-KW"/>
</dbReference>
<keyword evidence="4" id="KW-0812">Transmembrane</keyword>
<evidence type="ECO:0000256" key="4">
    <source>
        <dbReference type="ARBA" id="ARBA00022692"/>
    </source>
</evidence>
<dbReference type="PANTHER" id="PTHR22907:SF16">
    <property type="entry name" value="ZP DOMAIN-CONTAINING PROTEIN"/>
    <property type="match status" value="1"/>
</dbReference>